<proteinExistence type="predicted"/>
<evidence type="ECO:0000313" key="2">
    <source>
        <dbReference type="Proteomes" id="UP001465153"/>
    </source>
</evidence>
<dbReference type="Pfam" id="PF08798">
    <property type="entry name" value="CRISPR_assoc"/>
    <property type="match status" value="1"/>
</dbReference>
<gene>
    <name evidence="1" type="primary">cas6e</name>
    <name evidence="1" type="ORF">NBRC116591_32890</name>
</gene>
<name>A0ABQ0AD63_9GAMM</name>
<keyword evidence="2" id="KW-1185">Reference proteome</keyword>
<evidence type="ECO:0000313" key="1">
    <source>
        <dbReference type="EMBL" id="GAA6169478.1"/>
    </source>
</evidence>
<protein>
    <submittedName>
        <fullName evidence="1">Type I-E CRISPR-associated protein Cas6/Cse3/CasE</fullName>
    </submittedName>
</protein>
<dbReference type="EMBL" id="BAABWN010000012">
    <property type="protein sequence ID" value="GAA6169478.1"/>
    <property type="molecule type" value="Genomic_DNA"/>
</dbReference>
<dbReference type="NCBIfam" id="TIGR01907">
    <property type="entry name" value="casE_Cse3"/>
    <property type="match status" value="2"/>
</dbReference>
<dbReference type="Proteomes" id="UP001465153">
    <property type="component" value="Unassembled WGS sequence"/>
</dbReference>
<dbReference type="InterPro" id="IPR010179">
    <property type="entry name" value="CRISPR-assoc_prot_Cse3"/>
</dbReference>
<accession>A0ABQ0AD63</accession>
<sequence>MFLSKFSLKTPLHQNQLQFILTQQVYGLHRLLKQAFDDSFYLFREEVVQSVGSSGQRLYYVLSTKEPKPNNILFNIQSKRFEPHLMIDQHLEFRLRANPTVSRKTPGKKNSIRHDVVMDTQRQYLMQLLNISEASTISKVKKSELKKRVLAEVNGYTVRDLETELKSVTETALKNWLDNKAEKHGFQCLSCQADGYQWQSLPEKGRTAGFSTVDYQGILSVTDPQAFLAQLYKGFGPSKAFGCGLMMIRPAW</sequence>
<dbReference type="Gene3D" id="3.30.70.1200">
    <property type="entry name" value="Crispr-associated protein, domain 1"/>
    <property type="match status" value="1"/>
</dbReference>
<reference evidence="1 2" key="1">
    <citation type="submission" date="2024-04" db="EMBL/GenBank/DDBJ databases">
        <title>Draft genome sequence of Sessilibacter corallicola NBRC 116591.</title>
        <authorList>
            <person name="Miyakawa T."/>
            <person name="Kusuya Y."/>
            <person name="Miura T."/>
        </authorList>
    </citation>
    <scope>NUCLEOTIDE SEQUENCE [LARGE SCALE GENOMIC DNA]</scope>
    <source>
        <strain evidence="1 2">KU-00831-HH</strain>
    </source>
</reference>
<comment type="caution">
    <text evidence="1">The sequence shown here is derived from an EMBL/GenBank/DDBJ whole genome shotgun (WGS) entry which is preliminary data.</text>
</comment>
<dbReference type="RefSeq" id="WP_353303992.1">
    <property type="nucleotide sequence ID" value="NZ_BAABWN010000012.1"/>
</dbReference>
<dbReference type="Gene3D" id="3.30.70.1210">
    <property type="entry name" value="Crispr-associated protein, domain 2"/>
    <property type="match status" value="1"/>
</dbReference>
<dbReference type="CDD" id="cd09727">
    <property type="entry name" value="Cas6_I-E"/>
    <property type="match status" value="1"/>
</dbReference>
<organism evidence="1 2">
    <name type="scientific">Sessilibacter corallicola</name>
    <dbReference type="NCBI Taxonomy" id="2904075"/>
    <lineage>
        <taxon>Bacteria</taxon>
        <taxon>Pseudomonadati</taxon>
        <taxon>Pseudomonadota</taxon>
        <taxon>Gammaproteobacteria</taxon>
        <taxon>Cellvibrionales</taxon>
        <taxon>Cellvibrionaceae</taxon>
        <taxon>Sessilibacter</taxon>
    </lineage>
</organism>
<dbReference type="SMART" id="SM01101">
    <property type="entry name" value="CRISPR_assoc"/>
    <property type="match status" value="1"/>
</dbReference>
<dbReference type="SUPFAM" id="SSF117987">
    <property type="entry name" value="CRISPR-associated protein"/>
    <property type="match status" value="2"/>
</dbReference>